<dbReference type="AlphaFoldDB" id="A0ABD6W5N4"/>
<evidence type="ECO:0000313" key="4">
    <source>
        <dbReference type="Proteomes" id="UP000239698"/>
    </source>
</evidence>
<dbReference type="PROSITE" id="PS51318">
    <property type="entry name" value="TAT"/>
    <property type="match status" value="1"/>
</dbReference>
<proteinExistence type="predicted"/>
<reference evidence="3 4" key="1">
    <citation type="submission" date="2018-02" db="EMBL/GenBank/DDBJ databases">
        <title>Bacteriophage NCPPB3778 and a type I-E CRISPR drive the evolution of the US Biological Select Agent, Rathayibacter toxicus.</title>
        <authorList>
            <person name="Davis E.W.II."/>
            <person name="Tabima J.F."/>
            <person name="Weisberg A.J."/>
            <person name="Lopes L.D."/>
            <person name="Wiseman M.S."/>
            <person name="Wiseman M.S."/>
            <person name="Pupko T."/>
            <person name="Belcher M.S."/>
            <person name="Sechler A.J."/>
            <person name="Tancos M.A."/>
            <person name="Schroeder B.K."/>
            <person name="Murray T.D."/>
            <person name="Luster D.G."/>
            <person name="Schneider W.L."/>
            <person name="Rogers E."/>
            <person name="Andreote F.D."/>
            <person name="Grunwald N.J."/>
            <person name="Putnam M.L."/>
            <person name="Chang J.H."/>
        </authorList>
    </citation>
    <scope>NUCLEOTIDE SEQUENCE [LARGE SCALE GENOMIC DNA]</scope>
    <source>
        <strain evidence="2 4">AY1D6</strain>
        <strain evidence="1 3">AY1I9</strain>
    </source>
</reference>
<evidence type="ECO:0000313" key="2">
    <source>
        <dbReference type="EMBL" id="PPH77652.1"/>
    </source>
</evidence>
<dbReference type="Proteomes" id="UP000239698">
    <property type="component" value="Unassembled WGS sequence"/>
</dbReference>
<dbReference type="RefSeq" id="WP_097167787.1">
    <property type="nucleotide sequence ID" value="NZ_CP028129.1"/>
</dbReference>
<dbReference type="GeneID" id="49821708"/>
<accession>A0ABD6W5N4</accession>
<protein>
    <recommendedName>
        <fullName evidence="5">Big-1 domain-containing protein</fullName>
    </recommendedName>
</protein>
<evidence type="ECO:0000313" key="3">
    <source>
        <dbReference type="Proteomes" id="UP000237881"/>
    </source>
</evidence>
<dbReference type="InterPro" id="IPR006311">
    <property type="entry name" value="TAT_signal"/>
</dbReference>
<evidence type="ECO:0008006" key="5">
    <source>
        <dbReference type="Google" id="ProtNLM"/>
    </source>
</evidence>
<dbReference type="GO" id="GO:0005975">
    <property type="term" value="P:carbohydrate metabolic process"/>
    <property type="evidence" value="ECO:0007669"/>
    <property type="project" value="UniProtKB-ARBA"/>
</dbReference>
<dbReference type="SUPFAM" id="SSF49373">
    <property type="entry name" value="Invasin/intimin cell-adhesion fragments"/>
    <property type="match status" value="1"/>
</dbReference>
<dbReference type="EMBL" id="PSUL01000044">
    <property type="protein sequence ID" value="PPF10382.1"/>
    <property type="molecule type" value="Genomic_DNA"/>
</dbReference>
<organism evidence="1 3">
    <name type="scientific">Rathayibacter rathayi</name>
    <name type="common">Corynebacterium rathayi</name>
    <dbReference type="NCBI Taxonomy" id="33887"/>
    <lineage>
        <taxon>Bacteria</taxon>
        <taxon>Bacillati</taxon>
        <taxon>Actinomycetota</taxon>
        <taxon>Actinomycetes</taxon>
        <taxon>Micrococcales</taxon>
        <taxon>Microbacteriaceae</taxon>
        <taxon>Rathayibacter</taxon>
    </lineage>
</organism>
<dbReference type="Proteomes" id="UP000237881">
    <property type="component" value="Unassembled WGS sequence"/>
</dbReference>
<gene>
    <name evidence="1" type="ORF">C5C04_13365</name>
    <name evidence="2" type="ORF">C5C40_06555</name>
</gene>
<keyword evidence="4" id="KW-1185">Reference proteome</keyword>
<name>A0ABD6W5N4_RATRA</name>
<evidence type="ECO:0000313" key="1">
    <source>
        <dbReference type="EMBL" id="PPF10382.1"/>
    </source>
</evidence>
<dbReference type="InterPro" id="IPR008964">
    <property type="entry name" value="Invasin/intimin_cell_adhesion"/>
</dbReference>
<sequence length="437" mass="45566">MNNPRKPRGKEVILSDGWSIPNENGVGRRVLVKGAAWTIPVVAMAAATPAAAASNTITLKFTNGPYTADACATVKTMVVQATDASGAPLPNTKITITLPAGLTWSDGTTAPRSFTTDADGNISVSGLKAQAGSGTRTVSATSGTASTSAGVKVTDSKAGAYLSIEGGTPKKYDKLTGSETPIGNQYFLDGTDLYYANTRIATGVKAAATYTDGDGRNDVTYTTKDGAYLSIEGGTGKKYDNRTGSQTPIGNQYFVDNGKLYYAGTLAETSGDVTQYSTYTDGAGRNNVTFTTSDGAYLSIAGGTPTKYTNLLSTDVPVGNQYFTRDGKLFYANTEISTTTIGSVTAAKGYTDGDGKNDVTFTTDSGAYRSIEGAKPTKYDTLTGKEKPVGNQYFTIDGKLYYASTLLTTAGYVTDAVGYTDGDGKNDVTFTTQSECS</sequence>
<dbReference type="EMBL" id="PSVT01000010">
    <property type="protein sequence ID" value="PPH77652.1"/>
    <property type="molecule type" value="Genomic_DNA"/>
</dbReference>
<dbReference type="KEGG" id="rry:C1O28_14610"/>
<comment type="caution">
    <text evidence="1">The sequence shown here is derived from an EMBL/GenBank/DDBJ whole genome shotgun (WGS) entry which is preliminary data.</text>
</comment>
<dbReference type="InterPro" id="IPR013783">
    <property type="entry name" value="Ig-like_fold"/>
</dbReference>
<dbReference type="Gene3D" id="2.60.40.10">
    <property type="entry name" value="Immunoglobulins"/>
    <property type="match status" value="1"/>
</dbReference>